<gene>
    <name evidence="1" type="ORF">JL811_00140</name>
</gene>
<dbReference type="SUPFAM" id="SSF55961">
    <property type="entry name" value="Bet v1-like"/>
    <property type="match status" value="1"/>
</dbReference>
<dbReference type="Gene3D" id="3.30.530.20">
    <property type="match status" value="1"/>
</dbReference>
<evidence type="ECO:0000313" key="2">
    <source>
        <dbReference type="Proteomes" id="UP000648908"/>
    </source>
</evidence>
<accession>A0A8K0XYD4</accession>
<name>A0A8K0XYD4_9RHOB</name>
<dbReference type="CDD" id="cd07812">
    <property type="entry name" value="SRPBCC"/>
    <property type="match status" value="1"/>
</dbReference>
<organism evidence="1 2">
    <name type="scientific">Szabonella alba</name>
    <dbReference type="NCBI Taxonomy" id="2804194"/>
    <lineage>
        <taxon>Bacteria</taxon>
        <taxon>Pseudomonadati</taxon>
        <taxon>Pseudomonadota</taxon>
        <taxon>Alphaproteobacteria</taxon>
        <taxon>Rhodobacterales</taxon>
        <taxon>Paracoccaceae</taxon>
        <taxon>Szabonella</taxon>
    </lineage>
</organism>
<reference evidence="1" key="1">
    <citation type="submission" date="2021-01" db="EMBL/GenBank/DDBJ databases">
        <title>Tabrizicola alba sp. nov. a motile alkaliphilic bacterium isolated from a soda lake.</title>
        <authorList>
            <person name="Szuroczki S."/>
            <person name="Abbaszade G."/>
            <person name="Schumann P."/>
            <person name="Toth E."/>
        </authorList>
    </citation>
    <scope>NUCLEOTIDE SEQUENCE</scope>
    <source>
        <strain evidence="1">DMG-N-6</strain>
    </source>
</reference>
<dbReference type="AlphaFoldDB" id="A0A8K0XYD4"/>
<dbReference type="Proteomes" id="UP000648908">
    <property type="component" value="Unassembled WGS sequence"/>
</dbReference>
<dbReference type="EMBL" id="JAESVN010000001">
    <property type="protein sequence ID" value="MBL4915616.1"/>
    <property type="molecule type" value="Genomic_DNA"/>
</dbReference>
<dbReference type="InterPro" id="IPR019587">
    <property type="entry name" value="Polyketide_cyclase/dehydratase"/>
</dbReference>
<proteinExistence type="predicted"/>
<protein>
    <submittedName>
        <fullName evidence="1">SRPBCC family protein</fullName>
    </submittedName>
</protein>
<dbReference type="InterPro" id="IPR023393">
    <property type="entry name" value="START-like_dom_sf"/>
</dbReference>
<evidence type="ECO:0000313" key="1">
    <source>
        <dbReference type="EMBL" id="MBL4915616.1"/>
    </source>
</evidence>
<comment type="caution">
    <text evidence="1">The sequence shown here is derived from an EMBL/GenBank/DDBJ whole genome shotgun (WGS) entry which is preliminary data.</text>
</comment>
<sequence length="157" mass="17894">MKFSTREDIEAPLDNVFAALSDFETWERAAMRRGAEVIRTDRMAAPGPGMGWHVEFIYRGKLRKMDIALAEMLPGQRLILDGKAAPADGRLEFDLVEMGPRRTRITVGFEVKPRSLAARLFLQSLKLAKSRVNRRFDLRVARMAADIEDRYRASLRG</sequence>
<dbReference type="Pfam" id="PF10604">
    <property type="entry name" value="Polyketide_cyc2"/>
    <property type="match status" value="1"/>
</dbReference>
<dbReference type="RefSeq" id="WP_202686193.1">
    <property type="nucleotide sequence ID" value="NZ_JAESVN010000001.1"/>
</dbReference>
<keyword evidence="2" id="KW-1185">Reference proteome</keyword>